<evidence type="ECO:0000313" key="3">
    <source>
        <dbReference type="Proteomes" id="UP001156706"/>
    </source>
</evidence>
<proteinExistence type="predicted"/>
<gene>
    <name evidence="2" type="ORF">GCM10007907_16660</name>
</gene>
<evidence type="ECO:0000313" key="2">
    <source>
        <dbReference type="EMBL" id="GLR12876.1"/>
    </source>
</evidence>
<sequence length="108" mass="12087">MAKQVEDRMTMELPLDGKAKAKVGRKPIGSKAMTAAERKRRSRQNSATRSVDFDKWLLAYLKPLAEARNVTVTQLVYLMASGLKSGRFGIEPSEAEIKNVREMFKSGL</sequence>
<keyword evidence="3" id="KW-1185">Reference proteome</keyword>
<dbReference type="RefSeq" id="WP_284196006.1">
    <property type="nucleotide sequence ID" value="NZ_BSOG01000002.1"/>
</dbReference>
<comment type="caution">
    <text evidence="2">The sequence shown here is derived from an EMBL/GenBank/DDBJ whole genome shotgun (WGS) entry which is preliminary data.</text>
</comment>
<name>A0ABQ5YD30_9NEIS</name>
<reference evidence="3" key="1">
    <citation type="journal article" date="2019" name="Int. J. Syst. Evol. Microbiol.">
        <title>The Global Catalogue of Microorganisms (GCM) 10K type strain sequencing project: providing services to taxonomists for standard genome sequencing and annotation.</title>
        <authorList>
            <consortium name="The Broad Institute Genomics Platform"/>
            <consortium name="The Broad Institute Genome Sequencing Center for Infectious Disease"/>
            <person name="Wu L."/>
            <person name="Ma J."/>
        </authorList>
    </citation>
    <scope>NUCLEOTIDE SEQUENCE [LARGE SCALE GENOMIC DNA]</scope>
    <source>
        <strain evidence="3">NBRC 110044</strain>
    </source>
</reference>
<dbReference type="Proteomes" id="UP001156706">
    <property type="component" value="Unassembled WGS sequence"/>
</dbReference>
<dbReference type="EMBL" id="BSOG01000002">
    <property type="protein sequence ID" value="GLR12876.1"/>
    <property type="molecule type" value="Genomic_DNA"/>
</dbReference>
<evidence type="ECO:0000256" key="1">
    <source>
        <dbReference type="SAM" id="MobiDB-lite"/>
    </source>
</evidence>
<organism evidence="2 3">
    <name type="scientific">Chitinimonas prasina</name>
    <dbReference type="NCBI Taxonomy" id="1434937"/>
    <lineage>
        <taxon>Bacteria</taxon>
        <taxon>Pseudomonadati</taxon>
        <taxon>Pseudomonadota</taxon>
        <taxon>Betaproteobacteria</taxon>
        <taxon>Neisseriales</taxon>
        <taxon>Chitinibacteraceae</taxon>
        <taxon>Chitinimonas</taxon>
    </lineage>
</organism>
<accession>A0ABQ5YD30</accession>
<protein>
    <submittedName>
        <fullName evidence="2">Uncharacterized protein</fullName>
    </submittedName>
</protein>
<feature type="region of interest" description="Disordered" evidence="1">
    <location>
        <begin position="24"/>
        <end position="49"/>
    </location>
</feature>